<keyword evidence="2 4" id="KW-0732">Signal</keyword>
<evidence type="ECO:0000313" key="7">
    <source>
        <dbReference type="Proteomes" id="UP000063699"/>
    </source>
</evidence>
<accession>A0A0N9HSX2</accession>
<evidence type="ECO:0000313" key="6">
    <source>
        <dbReference type="EMBL" id="ALG10314.1"/>
    </source>
</evidence>
<dbReference type="AlphaFoldDB" id="A0A0N9HSX2"/>
<dbReference type="KEGG" id="kphy:AOZ06_28510"/>
<dbReference type="GO" id="GO:0016787">
    <property type="term" value="F:hydrolase activity"/>
    <property type="evidence" value="ECO:0007669"/>
    <property type="project" value="UniProtKB-KW"/>
</dbReference>
<reference evidence="6 7" key="1">
    <citation type="submission" date="2015-07" db="EMBL/GenBank/DDBJ databases">
        <title>Genome sequencing of Kibdelosporangium phytohabitans.</title>
        <authorList>
            <person name="Qin S."/>
            <person name="Xing K."/>
        </authorList>
    </citation>
    <scope>NUCLEOTIDE SEQUENCE [LARGE SCALE GENOMIC DNA]</scope>
    <source>
        <strain evidence="6 7">KLBMP1111</strain>
    </source>
</reference>
<evidence type="ECO:0000256" key="2">
    <source>
        <dbReference type="ARBA" id="ARBA00022729"/>
    </source>
</evidence>
<dbReference type="PANTHER" id="PTHR43248">
    <property type="entry name" value="2-SUCCINYL-6-HYDROXY-2,4-CYCLOHEXADIENE-1-CARBOXYLATE SYNTHASE"/>
    <property type="match status" value="1"/>
</dbReference>
<comment type="similarity">
    <text evidence="1">Belongs to the peptidase S33 family.</text>
</comment>
<dbReference type="PANTHER" id="PTHR43248:SF29">
    <property type="entry name" value="TRIPEPTIDYL AMINOPEPTIDASE"/>
    <property type="match status" value="1"/>
</dbReference>
<dbReference type="Proteomes" id="UP000063699">
    <property type="component" value="Chromosome"/>
</dbReference>
<dbReference type="EMBL" id="CP012752">
    <property type="protein sequence ID" value="ALG10314.1"/>
    <property type="molecule type" value="Genomic_DNA"/>
</dbReference>
<keyword evidence="7" id="KW-1185">Reference proteome</keyword>
<dbReference type="Gene3D" id="3.40.50.1820">
    <property type="entry name" value="alpha/beta hydrolase"/>
    <property type="match status" value="1"/>
</dbReference>
<dbReference type="InterPro" id="IPR013595">
    <property type="entry name" value="Pept_S33_TAP-like_C"/>
</dbReference>
<dbReference type="SUPFAM" id="SSF53474">
    <property type="entry name" value="alpha/beta-Hydrolases"/>
    <property type="match status" value="1"/>
</dbReference>
<protein>
    <submittedName>
        <fullName evidence="6">Hydrolase</fullName>
    </submittedName>
</protein>
<feature type="domain" description="Peptidase S33 tripeptidyl aminopeptidase-like C-terminal" evidence="5">
    <location>
        <begin position="376"/>
        <end position="478"/>
    </location>
</feature>
<feature type="signal peptide" evidence="4">
    <location>
        <begin position="1"/>
        <end position="22"/>
    </location>
</feature>
<dbReference type="InterPro" id="IPR051601">
    <property type="entry name" value="Serine_prot/Carboxylest_S33"/>
</dbReference>
<dbReference type="Pfam" id="PF08386">
    <property type="entry name" value="Abhydrolase_4"/>
    <property type="match status" value="1"/>
</dbReference>
<dbReference type="OrthoDB" id="4447445at2"/>
<evidence type="ECO:0000256" key="1">
    <source>
        <dbReference type="ARBA" id="ARBA00010088"/>
    </source>
</evidence>
<gene>
    <name evidence="6" type="ORF">AOZ06_28510</name>
</gene>
<dbReference type="InterPro" id="IPR029058">
    <property type="entry name" value="AB_hydrolase_fold"/>
</dbReference>
<evidence type="ECO:0000256" key="3">
    <source>
        <dbReference type="ARBA" id="ARBA00022801"/>
    </source>
</evidence>
<dbReference type="STRING" id="860235.AOZ06_28510"/>
<evidence type="ECO:0000259" key="5">
    <source>
        <dbReference type="Pfam" id="PF08386"/>
    </source>
</evidence>
<feature type="chain" id="PRO_5006035458" evidence="4">
    <location>
        <begin position="23"/>
        <end position="478"/>
    </location>
</feature>
<name>A0A0N9HSX2_9PSEU</name>
<evidence type="ECO:0000256" key="4">
    <source>
        <dbReference type="SAM" id="SignalP"/>
    </source>
</evidence>
<organism evidence="6 7">
    <name type="scientific">Kibdelosporangium phytohabitans</name>
    <dbReference type="NCBI Taxonomy" id="860235"/>
    <lineage>
        <taxon>Bacteria</taxon>
        <taxon>Bacillati</taxon>
        <taxon>Actinomycetota</taxon>
        <taxon>Actinomycetes</taxon>
        <taxon>Pseudonocardiales</taxon>
        <taxon>Pseudonocardiaceae</taxon>
        <taxon>Kibdelosporangium</taxon>
    </lineage>
</organism>
<proteinExistence type="inferred from homology"/>
<keyword evidence="3 6" id="KW-0378">Hydrolase</keyword>
<sequence>MGKSVLAALAAVAMSVPATASAAPDPLTWGKCPADIVDPGLRCATLAVPLDYRHPGGQTIEIAISRLASTHPHKRRGVLLTNSGGPGGTGLAFPATLRKLGLPQQVLDSYDVIGMDPRGVGHSTPVTCGLTLADQPSNIPRYARNAADVAEEAKRVAAVAKKCASSSTASLLPYITTANTARDLDRVRAALGEAKASYFGHSYGTYLGSVYATLFPDHTDRVLIDSATGPGGWDVALSRRLGQGFEDRFPDFAKFAAARPEYGLGTTPAQVRAKYFELAARLDAKPSPDGYTGTAFRFVTFADSYFDSKFPQLAETWRALDTGNPVAQSTSDAAPAGAPTDNYIASQLHVICNDSDWPQDVRTYQRHVTIDRFRYPMFGGAGANITPCAFWPSDPVEPPVKITDRGPSNVLIVQNLCDPATPLAGARKLRQSLGQRARMVTADHGGHLAYLFIDNKCVHDIATTFLVTGQRPQLDSAC</sequence>